<protein>
    <submittedName>
        <fullName evidence="1">Uncharacterized protein</fullName>
    </submittedName>
</protein>
<keyword evidence="2" id="KW-1185">Reference proteome</keyword>
<dbReference type="Proteomes" id="UP000606974">
    <property type="component" value="Unassembled WGS sequence"/>
</dbReference>
<evidence type="ECO:0000313" key="2">
    <source>
        <dbReference type="Proteomes" id="UP000606974"/>
    </source>
</evidence>
<proteinExistence type="predicted"/>
<reference evidence="1" key="1">
    <citation type="submission" date="2020-02" db="EMBL/GenBank/DDBJ databases">
        <authorList>
            <person name="Palmer J.M."/>
        </authorList>
    </citation>
    <scope>NUCLEOTIDE SEQUENCE</scope>
    <source>
        <strain evidence="1">EPUS1.4</strain>
        <tissue evidence="1">Thallus</tissue>
    </source>
</reference>
<name>A0A8H7AGJ7_9EURO</name>
<evidence type="ECO:0000313" key="1">
    <source>
        <dbReference type="EMBL" id="KAF7506661.1"/>
    </source>
</evidence>
<comment type="caution">
    <text evidence="1">The sequence shown here is derived from an EMBL/GenBank/DDBJ whole genome shotgun (WGS) entry which is preliminary data.</text>
</comment>
<dbReference type="AlphaFoldDB" id="A0A8H7AGJ7"/>
<dbReference type="EMBL" id="JAACFV010000082">
    <property type="protein sequence ID" value="KAF7506661.1"/>
    <property type="molecule type" value="Genomic_DNA"/>
</dbReference>
<organism evidence="1 2">
    <name type="scientific">Endocarpon pusillum</name>
    <dbReference type="NCBI Taxonomy" id="364733"/>
    <lineage>
        <taxon>Eukaryota</taxon>
        <taxon>Fungi</taxon>
        <taxon>Dikarya</taxon>
        <taxon>Ascomycota</taxon>
        <taxon>Pezizomycotina</taxon>
        <taxon>Eurotiomycetes</taxon>
        <taxon>Chaetothyriomycetidae</taxon>
        <taxon>Verrucariales</taxon>
        <taxon>Verrucariaceae</taxon>
        <taxon>Endocarpon</taxon>
    </lineage>
</organism>
<sequence>MTSFQLHALRRILDGVPSMAETQYDWRLERVLKPWIYRILTDTSQSSAYKSTGIGSSVPLFVGLTYDQGSVHSQADAPSGRPITTAYLAGTAIHASRLLDHRI</sequence>
<gene>
    <name evidence="1" type="ORF">GJ744_011490</name>
</gene>
<accession>A0A8H7AGJ7</accession>